<evidence type="ECO:0000313" key="3">
    <source>
        <dbReference type="EMBL" id="CAD7275769.1"/>
    </source>
</evidence>
<keyword evidence="4" id="KW-1185">Reference proteome</keyword>
<organism evidence="3">
    <name type="scientific">Notodromas monacha</name>
    <dbReference type="NCBI Taxonomy" id="399045"/>
    <lineage>
        <taxon>Eukaryota</taxon>
        <taxon>Metazoa</taxon>
        <taxon>Ecdysozoa</taxon>
        <taxon>Arthropoda</taxon>
        <taxon>Crustacea</taxon>
        <taxon>Oligostraca</taxon>
        <taxon>Ostracoda</taxon>
        <taxon>Podocopa</taxon>
        <taxon>Podocopida</taxon>
        <taxon>Cypridocopina</taxon>
        <taxon>Cypridoidea</taxon>
        <taxon>Cyprididae</taxon>
        <taxon>Notodromas</taxon>
    </lineage>
</organism>
<evidence type="ECO:0000256" key="2">
    <source>
        <dbReference type="SAM" id="SignalP"/>
    </source>
</evidence>
<protein>
    <submittedName>
        <fullName evidence="3">Uncharacterized protein</fullName>
    </submittedName>
</protein>
<evidence type="ECO:0000313" key="4">
    <source>
        <dbReference type="Proteomes" id="UP000678499"/>
    </source>
</evidence>
<proteinExistence type="predicted"/>
<gene>
    <name evidence="3" type="ORF">NMOB1V02_LOCUS3558</name>
</gene>
<reference evidence="3" key="1">
    <citation type="submission" date="2020-11" db="EMBL/GenBank/DDBJ databases">
        <authorList>
            <person name="Tran Van P."/>
        </authorList>
    </citation>
    <scope>NUCLEOTIDE SEQUENCE</scope>
</reference>
<dbReference type="Proteomes" id="UP000678499">
    <property type="component" value="Unassembled WGS sequence"/>
</dbReference>
<dbReference type="EMBL" id="CAJPEX010000479">
    <property type="protein sequence ID" value="CAG0915921.1"/>
    <property type="molecule type" value="Genomic_DNA"/>
</dbReference>
<keyword evidence="2" id="KW-0732">Signal</keyword>
<sequence>MFEFILFGVVAFLIILCCAKCRCCPIAKCRARREIARAQAANAIRVTSSAAPPQHIVGSYPSGQGKAEQPGHSQPTIVIQHITSAPAQHPTYPVNYVPVPQVQPMMGMFPTSPPPYMGYPMSQTIVSVPQSSAAPGFSEAVTDNPPPYNPNYKG</sequence>
<feature type="region of interest" description="Disordered" evidence="1">
    <location>
        <begin position="53"/>
        <end position="72"/>
    </location>
</feature>
<feature type="compositionally biased region" description="Pro residues" evidence="1">
    <location>
        <begin position="144"/>
        <end position="154"/>
    </location>
</feature>
<name>A0A7R9BI41_9CRUS</name>
<dbReference type="AlphaFoldDB" id="A0A7R9BI41"/>
<feature type="signal peptide" evidence="2">
    <location>
        <begin position="1"/>
        <end position="23"/>
    </location>
</feature>
<feature type="region of interest" description="Disordered" evidence="1">
    <location>
        <begin position="130"/>
        <end position="154"/>
    </location>
</feature>
<accession>A0A7R9BI41</accession>
<feature type="chain" id="PRO_5036210045" evidence="2">
    <location>
        <begin position="24"/>
        <end position="154"/>
    </location>
</feature>
<evidence type="ECO:0000256" key="1">
    <source>
        <dbReference type="SAM" id="MobiDB-lite"/>
    </source>
</evidence>
<dbReference type="EMBL" id="OA882516">
    <property type="protein sequence ID" value="CAD7275769.1"/>
    <property type="molecule type" value="Genomic_DNA"/>
</dbReference>